<name>A0A0A9B538_ARUDO</name>
<reference evidence="1" key="1">
    <citation type="submission" date="2014-09" db="EMBL/GenBank/DDBJ databases">
        <authorList>
            <person name="Magalhaes I.L.F."/>
            <person name="Oliveira U."/>
            <person name="Santos F.R."/>
            <person name="Vidigal T.H.D.A."/>
            <person name="Brescovit A.D."/>
            <person name="Santos A.J."/>
        </authorList>
    </citation>
    <scope>NUCLEOTIDE SEQUENCE</scope>
    <source>
        <tissue evidence="1">Shoot tissue taken approximately 20 cm above the soil surface</tissue>
    </source>
</reference>
<protein>
    <submittedName>
        <fullName evidence="1">Uncharacterized protein</fullName>
    </submittedName>
</protein>
<sequence>MWVSVSRWCMIVCVS</sequence>
<dbReference type="EMBL" id="GBRH01241610">
    <property type="protein sequence ID" value="JAD56285.1"/>
    <property type="molecule type" value="Transcribed_RNA"/>
</dbReference>
<accession>A0A0A9B538</accession>
<reference evidence="1" key="2">
    <citation type="journal article" date="2015" name="Data Brief">
        <title>Shoot transcriptome of the giant reed, Arundo donax.</title>
        <authorList>
            <person name="Barrero R.A."/>
            <person name="Guerrero F.D."/>
            <person name="Moolhuijzen P."/>
            <person name="Goolsby J.A."/>
            <person name="Tidwell J."/>
            <person name="Bellgard S.E."/>
            <person name="Bellgard M.I."/>
        </authorList>
    </citation>
    <scope>NUCLEOTIDE SEQUENCE</scope>
    <source>
        <tissue evidence="1">Shoot tissue taken approximately 20 cm above the soil surface</tissue>
    </source>
</reference>
<proteinExistence type="predicted"/>
<organism evidence="1">
    <name type="scientific">Arundo donax</name>
    <name type="common">Giant reed</name>
    <name type="synonym">Donax arundinaceus</name>
    <dbReference type="NCBI Taxonomy" id="35708"/>
    <lineage>
        <taxon>Eukaryota</taxon>
        <taxon>Viridiplantae</taxon>
        <taxon>Streptophyta</taxon>
        <taxon>Embryophyta</taxon>
        <taxon>Tracheophyta</taxon>
        <taxon>Spermatophyta</taxon>
        <taxon>Magnoliopsida</taxon>
        <taxon>Liliopsida</taxon>
        <taxon>Poales</taxon>
        <taxon>Poaceae</taxon>
        <taxon>PACMAD clade</taxon>
        <taxon>Arundinoideae</taxon>
        <taxon>Arundineae</taxon>
        <taxon>Arundo</taxon>
    </lineage>
</organism>
<evidence type="ECO:0000313" key="1">
    <source>
        <dbReference type="EMBL" id="JAD56285.1"/>
    </source>
</evidence>